<protein>
    <submittedName>
        <fullName evidence="1">Uncharacterized protein</fullName>
    </submittedName>
</protein>
<evidence type="ECO:0000313" key="2">
    <source>
        <dbReference type="Proteomes" id="UP000719942"/>
    </source>
</evidence>
<dbReference type="RefSeq" id="WP_219964322.1">
    <property type="nucleotide sequence ID" value="NZ_JAGFNZ010000001.1"/>
</dbReference>
<reference evidence="1 2" key="1">
    <citation type="submission" date="2021-03" db="EMBL/GenBank/DDBJ databases">
        <title>Caproiciproducens sp. nov. isolated from feces of cow.</title>
        <authorList>
            <person name="Choi J.-Y."/>
        </authorList>
    </citation>
    <scope>NUCLEOTIDE SEQUENCE [LARGE SCALE GENOMIC DNA]</scope>
    <source>
        <strain evidence="1 2">AGMB10547</strain>
    </source>
</reference>
<name>A0ABS7DN29_9FIRM</name>
<organism evidence="1 2">
    <name type="scientific">Caproiciproducens faecalis</name>
    <dbReference type="NCBI Taxonomy" id="2820301"/>
    <lineage>
        <taxon>Bacteria</taxon>
        <taxon>Bacillati</taxon>
        <taxon>Bacillota</taxon>
        <taxon>Clostridia</taxon>
        <taxon>Eubacteriales</taxon>
        <taxon>Acutalibacteraceae</taxon>
        <taxon>Caproiciproducens</taxon>
    </lineage>
</organism>
<evidence type="ECO:0000313" key="1">
    <source>
        <dbReference type="EMBL" id="MBW7571951.1"/>
    </source>
</evidence>
<accession>A0ABS7DN29</accession>
<dbReference type="EMBL" id="JAGFNZ010000001">
    <property type="protein sequence ID" value="MBW7571951.1"/>
    <property type="molecule type" value="Genomic_DNA"/>
</dbReference>
<gene>
    <name evidence="1" type="ORF">J5W02_03925</name>
</gene>
<dbReference type="Proteomes" id="UP000719942">
    <property type="component" value="Unassembled WGS sequence"/>
</dbReference>
<comment type="caution">
    <text evidence="1">The sequence shown here is derived from an EMBL/GenBank/DDBJ whole genome shotgun (WGS) entry which is preliminary data.</text>
</comment>
<keyword evidence="2" id="KW-1185">Reference proteome</keyword>
<proteinExistence type="predicted"/>
<sequence length="111" mass="12662">MVAYFLKLPYDEYVSKVKELMKQGDPVIEEDFPVFESTAKKVLEELHADADYNFVNSRVLSNFLGSWGLPGPLKDEESFGIIYATLEVLYTNPEAVRRKGIYLAKLNQPIV</sequence>